<dbReference type="EMBL" id="LT160033">
    <property type="protein sequence ID" value="CXI97265.1"/>
    <property type="molecule type" value="Genomic_DNA"/>
</dbReference>
<dbReference type="Proteomes" id="UP000219974">
    <property type="component" value="Chromosome 13"/>
</dbReference>
<evidence type="ECO:0000313" key="8">
    <source>
        <dbReference type="Proteomes" id="UP000219974"/>
    </source>
</evidence>
<evidence type="ECO:0000313" key="10">
    <source>
        <dbReference type="Proteomes" id="UP000516480"/>
    </source>
</evidence>
<dbReference type="OrthoDB" id="387192at2759"/>
<dbReference type="AlphaFoldDB" id="A0A113SMG7"/>
<dbReference type="Proteomes" id="UP000220214">
    <property type="component" value="Chromosome 13"/>
</dbReference>
<evidence type="ECO:0000313" key="9">
    <source>
        <dbReference type="Proteomes" id="UP000220214"/>
    </source>
</evidence>
<sequence length="292" mass="34934">MNFIENKTDFYFHNNYNNIPPNKFYDDNNRKTDEYGYYPDVCVQNKLKSEKLNTNNRLNYNEKMKGKKILSYPDYVYAYHNIKPFYPNVPDSNKYILRNDKYSDTLNPEYPFSLNYKESNKSRDHYPFQFDNISNGNIRRNRNEYCKNNKIETPDKCYELVCENKKNYYYDLSDNNCNISENDKENSTIINITTMNGIDEIDYNRSDYSEENHSECSESSVYNLKKKKKPKKLFMGKYFFSEIKDSLSPCWISNNMLNQASTDSNYSHFCNGSMRQLKGDDRRKPEIIVRFS</sequence>
<dbReference type="Proteomes" id="UP000516480">
    <property type="component" value="Chromosome 13"/>
</dbReference>
<name>A0A113SMG7_PLABE</name>
<proteinExistence type="predicted"/>
<protein>
    <submittedName>
        <fullName evidence="1">Uncharacterized protein</fullName>
    </submittedName>
</protein>
<evidence type="ECO:0000313" key="5">
    <source>
        <dbReference type="EMBL" id="SCN27851.1"/>
    </source>
</evidence>
<dbReference type="EMBL" id="LT608261">
    <property type="protein sequence ID" value="SCM16624.1"/>
    <property type="molecule type" value="Genomic_DNA"/>
</dbReference>
<dbReference type="Proteomes" id="UP000219860">
    <property type="component" value="Chromosome 13"/>
</dbReference>
<dbReference type="Proteomes" id="UP000069549">
    <property type="component" value="Chromosome 13"/>
</dbReference>
<evidence type="ECO:0000313" key="6">
    <source>
        <dbReference type="Proteomes" id="UP000069549"/>
    </source>
</evidence>
<evidence type="ECO:0000313" key="7">
    <source>
        <dbReference type="Proteomes" id="UP000219860"/>
    </source>
</evidence>
<organism evidence="1 6">
    <name type="scientific">Plasmodium berghei</name>
    <dbReference type="NCBI Taxonomy" id="5821"/>
    <lineage>
        <taxon>Eukaryota</taxon>
        <taxon>Sar</taxon>
        <taxon>Alveolata</taxon>
        <taxon>Apicomplexa</taxon>
        <taxon>Aconoidasida</taxon>
        <taxon>Haemosporida</taxon>
        <taxon>Plasmodiidae</taxon>
        <taxon>Plasmodium</taxon>
        <taxon>Plasmodium (Vinckeia)</taxon>
    </lineage>
</organism>
<dbReference type="VEuPathDB" id="PlasmoDB:PBANKA_1335000"/>
<accession>A0A113SMG7</accession>
<evidence type="ECO:0000313" key="1">
    <source>
        <dbReference type="EMBL" id="CXI97265.1"/>
    </source>
</evidence>
<reference evidence="1 6" key="1">
    <citation type="submission" date="2016-02" db="EMBL/GenBank/DDBJ databases">
        <authorList>
            <consortium name="Pathogen Informatics"/>
        </authorList>
    </citation>
    <scope>NUCLEOTIDE SEQUENCE [LARGE SCALE GENOMIC DNA]</scope>
    <source>
        <strain evidence="1 6">K173</strain>
        <strain evidence="2 10">NK65 ny</strain>
        <strain evidence="5 9">NK65e</strain>
        <strain evidence="3 7">SP11 Antwerpcl1</strain>
        <strain evidence="4 8">SP11 RLL</strain>
    </source>
</reference>
<dbReference type="EMBL" id="LT608149">
    <property type="protein sequence ID" value="SCL97506.1"/>
    <property type="molecule type" value="Genomic_DNA"/>
</dbReference>
<dbReference type="OMA" id="PLHICAP"/>
<gene>
    <name evidence="1" type="ORF">PBK173_000395900</name>
    <name evidence="5" type="ORF">PBNK65E_000384700</name>
    <name evidence="2" type="ORF">PBNK65NY_000384200</name>
    <name evidence="3" type="ORF">PBSP11A_000384700</name>
    <name evidence="4" type="ORF">PBSP11RLL_000384800</name>
</gene>
<evidence type="ECO:0000313" key="4">
    <source>
        <dbReference type="EMBL" id="SCM18421.1"/>
    </source>
</evidence>
<dbReference type="EMBL" id="LT614639">
    <property type="protein sequence ID" value="SCN27851.1"/>
    <property type="molecule type" value="Genomic_DNA"/>
</dbReference>
<dbReference type="EMBL" id="LT608277">
    <property type="protein sequence ID" value="SCM18421.1"/>
    <property type="molecule type" value="Genomic_DNA"/>
</dbReference>
<evidence type="ECO:0000313" key="2">
    <source>
        <dbReference type="EMBL" id="SCL97506.1"/>
    </source>
</evidence>
<evidence type="ECO:0000313" key="3">
    <source>
        <dbReference type="EMBL" id="SCM16624.1"/>
    </source>
</evidence>